<evidence type="ECO:0000256" key="1">
    <source>
        <dbReference type="ARBA" id="ARBA00022723"/>
    </source>
</evidence>
<dbReference type="RefSeq" id="WP_185062091.1">
    <property type="nucleotide sequence ID" value="NZ_BAABJP010000062.1"/>
</dbReference>
<dbReference type="SUPFAM" id="SSF56529">
    <property type="entry name" value="FAH"/>
    <property type="match status" value="1"/>
</dbReference>
<comment type="caution">
    <text evidence="3">The sequence shown here is derived from an EMBL/GenBank/DDBJ whole genome shotgun (WGS) entry which is preliminary data.</text>
</comment>
<dbReference type="Gene3D" id="3.90.850.10">
    <property type="entry name" value="Fumarylacetoacetase-like, C-terminal domain"/>
    <property type="match status" value="1"/>
</dbReference>
<dbReference type="EMBL" id="BAABJP010000062">
    <property type="protein sequence ID" value="GAA5174461.1"/>
    <property type="molecule type" value="Genomic_DNA"/>
</dbReference>
<gene>
    <name evidence="3" type="ORF">GCM10023321_78340</name>
</gene>
<dbReference type="InterPro" id="IPR036663">
    <property type="entry name" value="Fumarylacetoacetase_C_sf"/>
</dbReference>
<dbReference type="PANTHER" id="PTHR11820">
    <property type="entry name" value="ACYLPYRUVASE"/>
    <property type="match status" value="1"/>
</dbReference>
<keyword evidence="3" id="KW-0378">Hydrolase</keyword>
<name>A0ABP9RC65_9PSEU</name>
<accession>A0ABP9RC65</accession>
<dbReference type="PANTHER" id="PTHR11820:SF7">
    <property type="entry name" value="ACYLPYRUVASE FAHD1, MITOCHONDRIAL"/>
    <property type="match status" value="1"/>
</dbReference>
<dbReference type="InterPro" id="IPR011234">
    <property type="entry name" value="Fumarylacetoacetase-like_C"/>
</dbReference>
<dbReference type="GO" id="GO:0016787">
    <property type="term" value="F:hydrolase activity"/>
    <property type="evidence" value="ECO:0007669"/>
    <property type="project" value="UniProtKB-KW"/>
</dbReference>
<keyword evidence="1" id="KW-0479">Metal-binding</keyword>
<feature type="domain" description="Fumarylacetoacetase-like C-terminal" evidence="2">
    <location>
        <begin position="79"/>
        <end position="293"/>
    </location>
</feature>
<dbReference type="Pfam" id="PF01557">
    <property type="entry name" value="FAA_hydrolase"/>
    <property type="match status" value="1"/>
</dbReference>
<keyword evidence="4" id="KW-1185">Reference proteome</keyword>
<evidence type="ECO:0000313" key="4">
    <source>
        <dbReference type="Proteomes" id="UP001428817"/>
    </source>
</evidence>
<evidence type="ECO:0000259" key="2">
    <source>
        <dbReference type="Pfam" id="PF01557"/>
    </source>
</evidence>
<reference evidence="4" key="1">
    <citation type="journal article" date="2019" name="Int. J. Syst. Evol. Microbiol.">
        <title>The Global Catalogue of Microorganisms (GCM) 10K type strain sequencing project: providing services to taxonomists for standard genome sequencing and annotation.</title>
        <authorList>
            <consortium name="The Broad Institute Genomics Platform"/>
            <consortium name="The Broad Institute Genome Sequencing Center for Infectious Disease"/>
            <person name="Wu L."/>
            <person name="Ma J."/>
        </authorList>
    </citation>
    <scope>NUCLEOTIDE SEQUENCE [LARGE SCALE GENOMIC DNA]</scope>
    <source>
        <strain evidence="4">JCM 18303</strain>
    </source>
</reference>
<organism evidence="3 4">
    <name type="scientific">Pseudonocardia eucalypti</name>
    <dbReference type="NCBI Taxonomy" id="648755"/>
    <lineage>
        <taxon>Bacteria</taxon>
        <taxon>Bacillati</taxon>
        <taxon>Actinomycetota</taxon>
        <taxon>Actinomycetes</taxon>
        <taxon>Pseudonocardiales</taxon>
        <taxon>Pseudonocardiaceae</taxon>
        <taxon>Pseudonocardia</taxon>
    </lineage>
</organism>
<proteinExistence type="predicted"/>
<evidence type="ECO:0000313" key="3">
    <source>
        <dbReference type="EMBL" id="GAA5174461.1"/>
    </source>
</evidence>
<sequence length="299" mass="31701">MKLVTFSAGDADRVGVVDAEAGLVRDVGALLPPGAGLLEVIELWPTVGPVLAARVAGQPSIPLAEVTLRAPIPVPRRNLFCVGKNYRDHAAEFGRSGYDTPSRSEALPERPIMFSKATTSVVGPDAVIDPHPGVTSELDYEGELCVIIGPGGRGITRENAYQHVWGYTVLNDVTARDLQRDHKQWLLGKSLDTHCPMGPYAVTADEITDITACELCTEVNGETRQRAPVKDLIFDIPELIATLSAGITLLPGDLIATGTPAGVGIGFDPPRFLAPGDLVEITITGLGRLANRVGGVEKT</sequence>
<protein>
    <submittedName>
        <fullName evidence="3">Fumarylacetoacetate hydrolase family protein</fullName>
    </submittedName>
</protein>
<dbReference type="Proteomes" id="UP001428817">
    <property type="component" value="Unassembled WGS sequence"/>
</dbReference>